<dbReference type="InterPro" id="IPR008335">
    <property type="entry name" value="Mopterin_OxRdtase_euk"/>
</dbReference>
<feature type="transmembrane region" description="Helical" evidence="2">
    <location>
        <begin position="204"/>
        <end position="225"/>
    </location>
</feature>
<proteinExistence type="predicted"/>
<dbReference type="SUPFAM" id="SSF56524">
    <property type="entry name" value="Oxidoreductase molybdopterin-binding domain"/>
    <property type="match status" value="1"/>
</dbReference>
<feature type="transmembrane region" description="Helical" evidence="2">
    <location>
        <begin position="98"/>
        <end position="116"/>
    </location>
</feature>
<feature type="domain" description="Oxidoreductase molybdopterin-binding" evidence="3">
    <location>
        <begin position="280"/>
        <end position="427"/>
    </location>
</feature>
<dbReference type="Pfam" id="PF00174">
    <property type="entry name" value="Oxidored_molyb"/>
    <property type="match status" value="1"/>
</dbReference>
<dbReference type="PANTHER" id="PTHR19372:SF7">
    <property type="entry name" value="SULFITE OXIDASE, MITOCHONDRIAL"/>
    <property type="match status" value="1"/>
</dbReference>
<dbReference type="EMBL" id="CP082781">
    <property type="protein sequence ID" value="UGS26152.1"/>
    <property type="molecule type" value="Genomic_DNA"/>
</dbReference>
<keyword evidence="2" id="KW-0812">Transmembrane</keyword>
<accession>A0ABY3RUL7</accession>
<keyword evidence="2" id="KW-1133">Transmembrane helix</keyword>
<dbReference type="SUPFAM" id="SSF81296">
    <property type="entry name" value="E set domains"/>
    <property type="match status" value="1"/>
</dbReference>
<organism evidence="4 5">
    <name type="scientific">Microbacterium resistens</name>
    <dbReference type="NCBI Taxonomy" id="156977"/>
    <lineage>
        <taxon>Bacteria</taxon>
        <taxon>Bacillati</taxon>
        <taxon>Actinomycetota</taxon>
        <taxon>Actinomycetes</taxon>
        <taxon>Micrococcales</taxon>
        <taxon>Microbacteriaceae</taxon>
        <taxon>Microbacterium</taxon>
    </lineage>
</organism>
<evidence type="ECO:0000256" key="2">
    <source>
        <dbReference type="SAM" id="Phobius"/>
    </source>
</evidence>
<dbReference type="PANTHER" id="PTHR19372">
    <property type="entry name" value="SULFITE REDUCTASE"/>
    <property type="match status" value="1"/>
</dbReference>
<dbReference type="InterPro" id="IPR000572">
    <property type="entry name" value="OxRdtase_Mopterin-bd_dom"/>
</dbReference>
<gene>
    <name evidence="4" type="ORF">K8F61_16135</name>
</gene>
<feature type="transmembrane region" description="Helical" evidence="2">
    <location>
        <begin position="122"/>
        <end position="147"/>
    </location>
</feature>
<reference evidence="4 5" key="1">
    <citation type="submission" date="2023-01" db="EMBL/GenBank/DDBJ databases">
        <title>Characterization of estradiol degrading bacteria Microbacterium sp. MZT7 and reveal degrading genes through genome analysis.</title>
        <authorList>
            <person name="Hao P."/>
            <person name="Gao Y."/>
        </authorList>
    </citation>
    <scope>NUCLEOTIDE SEQUENCE [LARGE SCALE GENOMIC DNA]</scope>
    <source>
        <strain evidence="4 5">MZT7</strain>
    </source>
</reference>
<feature type="transmembrane region" description="Helical" evidence="2">
    <location>
        <begin position="12"/>
        <end position="35"/>
    </location>
</feature>
<dbReference type="RefSeq" id="WP_231819852.1">
    <property type="nucleotide sequence ID" value="NZ_CP082781.1"/>
</dbReference>
<evidence type="ECO:0000313" key="4">
    <source>
        <dbReference type="EMBL" id="UGS26152.1"/>
    </source>
</evidence>
<feature type="transmembrane region" description="Helical" evidence="2">
    <location>
        <begin position="42"/>
        <end position="65"/>
    </location>
</feature>
<dbReference type="InterPro" id="IPR036374">
    <property type="entry name" value="OxRdtase_Mopterin-bd_sf"/>
</dbReference>
<keyword evidence="2" id="KW-0472">Membrane</keyword>
<dbReference type="PRINTS" id="PR00407">
    <property type="entry name" value="EUMOPTERIN"/>
</dbReference>
<feature type="transmembrane region" description="Helical" evidence="2">
    <location>
        <begin position="71"/>
        <end position="91"/>
    </location>
</feature>
<dbReference type="InterPro" id="IPR014756">
    <property type="entry name" value="Ig_E-set"/>
</dbReference>
<evidence type="ECO:0000313" key="5">
    <source>
        <dbReference type="Proteomes" id="UP001199642"/>
    </source>
</evidence>
<name>A0ABY3RUL7_9MICO</name>
<dbReference type="Gene3D" id="2.60.40.650">
    <property type="match status" value="1"/>
</dbReference>
<sequence>MSTDAPDPPRALAAAAGIAGSLLGVGVGELAATLLAPASGPLAVVGGALIDAAPAWAKDAAIAWFGTADKAALLTGIALVLLAAAALAGIGEARWRRAGSVAVLLIGVGVGALALTRADAGAFAWVPAVLAGLVAAAVLGALVRALAPTRLPARAEPFSATTSDARTEGGHGSLSDGGSAGGGTVPVPRDRDAAGAGRIGRRGFLLGAGAAAVAGVVMTVAGSALRAGSAAVTAVRAAIRLPRPATPAPPIPPGAALDVPGLTPLITPNRDFYRIDTALVVPSIDPGGWRLRVHGMVDEEVELTWDELLALPLTESATTLSCVSNVVGGDLVGTAVWLGHPIRQLLARARPHPDADMVLSRSQDGFTAGTPLDALTDDRDALLAVGMNGEPLPPEHGFPVRMVVPGLYGYVSATKWVTELEVTRFDRARAYWTDRGWSARGPIKLQSRIDVPRRGRETRAGDAVIAGVAWRPGTGIGAVEVQVDDGPWQRAQLAPAISADTWVQWRLPWRAEPGDHRIRCRAIGADGEVQTATESLPAPDGATGWHTVRATVAPA</sequence>
<protein>
    <submittedName>
        <fullName evidence="4">Molybdopterin-dependent oxidoreductase</fullName>
    </submittedName>
</protein>
<dbReference type="Gene3D" id="3.90.420.10">
    <property type="entry name" value="Oxidoreductase, molybdopterin-binding domain"/>
    <property type="match status" value="1"/>
</dbReference>
<evidence type="ECO:0000256" key="1">
    <source>
        <dbReference type="SAM" id="MobiDB-lite"/>
    </source>
</evidence>
<feature type="region of interest" description="Disordered" evidence="1">
    <location>
        <begin position="156"/>
        <end position="192"/>
    </location>
</feature>
<dbReference type="Proteomes" id="UP001199642">
    <property type="component" value="Chromosome"/>
</dbReference>
<evidence type="ECO:0000259" key="3">
    <source>
        <dbReference type="Pfam" id="PF00174"/>
    </source>
</evidence>
<keyword evidence="5" id="KW-1185">Reference proteome</keyword>